<name>A0A9W4PGA8_9BACI</name>
<dbReference type="NCBIfam" id="TIGR03561">
    <property type="entry name" value="organ_hyd_perox"/>
    <property type="match status" value="1"/>
</dbReference>
<dbReference type="SUPFAM" id="SSF82784">
    <property type="entry name" value="OsmC-like"/>
    <property type="match status" value="1"/>
</dbReference>
<dbReference type="EMBL" id="CAKKMG010000041">
    <property type="protein sequence ID" value="CAH0242752.1"/>
    <property type="molecule type" value="Genomic_DNA"/>
</dbReference>
<protein>
    <submittedName>
        <fullName evidence="2">Organic hydroperoxide resistance protein OhrA</fullName>
    </submittedName>
</protein>
<dbReference type="Pfam" id="PF02566">
    <property type="entry name" value="OsmC"/>
    <property type="match status" value="1"/>
</dbReference>
<dbReference type="Proteomes" id="UP000789326">
    <property type="component" value="Unassembled WGS sequence"/>
</dbReference>
<dbReference type="GO" id="GO:0006979">
    <property type="term" value="P:response to oxidative stress"/>
    <property type="evidence" value="ECO:0007669"/>
    <property type="project" value="InterPro"/>
</dbReference>
<sequence length="142" mass="15070">MMTKTLFTTSVTVDGGREGTAISADGNFTVDIAMPGTPRAKQMPEASNPEQLFAAGYAACFDSALQSVGKIERVSFDSKVTASVSLLMGEMHQYSLAVTLAVKGSGVDKKAFETLVHKAHQMCPYSKAINGNVDVAFEIDVD</sequence>
<dbReference type="Gene3D" id="2.20.25.10">
    <property type="match status" value="1"/>
</dbReference>
<dbReference type="InterPro" id="IPR036102">
    <property type="entry name" value="OsmC/Ohrsf"/>
</dbReference>
<evidence type="ECO:0000313" key="3">
    <source>
        <dbReference type="Proteomes" id="UP000789326"/>
    </source>
</evidence>
<dbReference type="AlphaFoldDB" id="A0A9W4PGA8"/>
<gene>
    <name evidence="2" type="primary">ohrA_2</name>
    <name evidence="2" type="ORF">SRABI133_02925</name>
</gene>
<comment type="similarity">
    <text evidence="1">Belongs to the OsmC/Ohr family.</text>
</comment>
<dbReference type="PANTHER" id="PTHR33797:SF2">
    <property type="entry name" value="ORGANIC HYDROPEROXIDE RESISTANCE PROTEIN-LIKE"/>
    <property type="match status" value="1"/>
</dbReference>
<dbReference type="Gene3D" id="3.30.300.20">
    <property type="match status" value="1"/>
</dbReference>
<dbReference type="PANTHER" id="PTHR33797">
    <property type="entry name" value="ORGANIC HYDROPEROXIDE RESISTANCE PROTEIN-LIKE"/>
    <property type="match status" value="1"/>
</dbReference>
<proteinExistence type="inferred from homology"/>
<dbReference type="InterPro" id="IPR019953">
    <property type="entry name" value="OHR"/>
</dbReference>
<dbReference type="InterPro" id="IPR015946">
    <property type="entry name" value="KH_dom-like_a/b"/>
</dbReference>
<dbReference type="InterPro" id="IPR003718">
    <property type="entry name" value="OsmC/Ohr_fam"/>
</dbReference>
<comment type="caution">
    <text evidence="2">The sequence shown here is derived from an EMBL/GenBank/DDBJ whole genome shotgun (WGS) entry which is preliminary data.</text>
</comment>
<evidence type="ECO:0000256" key="1">
    <source>
        <dbReference type="ARBA" id="ARBA00007378"/>
    </source>
</evidence>
<reference evidence="2" key="1">
    <citation type="submission" date="2021-11" db="EMBL/GenBank/DDBJ databases">
        <authorList>
            <person name="Bulgarelli D."/>
        </authorList>
    </citation>
    <scope>NUCLEOTIDE SEQUENCE</scope>
    <source>
        <strain evidence="2">Bi133</strain>
    </source>
</reference>
<accession>A0A9W4PGA8</accession>
<organism evidence="2 3">
    <name type="scientific">Peribacillus simplex</name>
    <dbReference type="NCBI Taxonomy" id="1478"/>
    <lineage>
        <taxon>Bacteria</taxon>
        <taxon>Bacillati</taxon>
        <taxon>Bacillota</taxon>
        <taxon>Bacilli</taxon>
        <taxon>Bacillales</taxon>
        <taxon>Bacillaceae</taxon>
        <taxon>Peribacillus</taxon>
    </lineage>
</organism>
<evidence type="ECO:0000313" key="2">
    <source>
        <dbReference type="EMBL" id="CAH0242752.1"/>
    </source>
</evidence>